<name>C7XTW2_9LACO</name>
<evidence type="ECO:0000256" key="3">
    <source>
        <dbReference type="ARBA" id="ARBA00023002"/>
    </source>
</evidence>
<organism evidence="8 9">
    <name type="scientific">Limosilactobacillus coleohominis 101-4-CHN</name>
    <dbReference type="NCBI Taxonomy" id="575594"/>
    <lineage>
        <taxon>Bacteria</taxon>
        <taxon>Bacillati</taxon>
        <taxon>Bacillota</taxon>
        <taxon>Bacilli</taxon>
        <taxon>Lactobacillales</taxon>
        <taxon>Lactobacillaceae</taxon>
        <taxon>Limosilactobacillus</taxon>
    </lineage>
</organism>
<dbReference type="STRING" id="575594.HMPREF0501_00128"/>
<feature type="site" description="Lowers pKa of active site Tyr" evidence="6">
    <location>
        <position position="78"/>
    </location>
</feature>
<dbReference type="eggNOG" id="COG0656">
    <property type="taxonomic scope" value="Bacteria"/>
</dbReference>
<dbReference type="PRINTS" id="PR00069">
    <property type="entry name" value="ALDKETRDTASE"/>
</dbReference>
<dbReference type="SUPFAM" id="SSF51430">
    <property type="entry name" value="NAD(P)-linked oxidoreductase"/>
    <property type="match status" value="1"/>
</dbReference>
<evidence type="ECO:0000256" key="1">
    <source>
        <dbReference type="ARBA" id="ARBA00007905"/>
    </source>
</evidence>
<dbReference type="PROSITE" id="PS00798">
    <property type="entry name" value="ALDOKETO_REDUCTASE_1"/>
    <property type="match status" value="1"/>
</dbReference>
<keyword evidence="3" id="KW-0560">Oxidoreductase</keyword>
<feature type="domain" description="NADP-dependent oxidoreductase" evidence="7">
    <location>
        <begin position="31"/>
        <end position="257"/>
    </location>
</feature>
<keyword evidence="9" id="KW-1185">Reference proteome</keyword>
<feature type="active site" description="Proton donor" evidence="4">
    <location>
        <position position="53"/>
    </location>
</feature>
<evidence type="ECO:0000256" key="2">
    <source>
        <dbReference type="ARBA" id="ARBA00022857"/>
    </source>
</evidence>
<accession>C7XTW2</accession>
<evidence type="ECO:0000313" key="8">
    <source>
        <dbReference type="EMBL" id="EEU30723.1"/>
    </source>
</evidence>
<dbReference type="InterPro" id="IPR018170">
    <property type="entry name" value="Aldo/ket_reductase_CS"/>
</dbReference>
<evidence type="ECO:0000256" key="6">
    <source>
        <dbReference type="PIRSR" id="PIRSR000097-3"/>
    </source>
</evidence>
<evidence type="ECO:0000256" key="5">
    <source>
        <dbReference type="PIRSR" id="PIRSR000097-2"/>
    </source>
</evidence>
<dbReference type="Pfam" id="PF00248">
    <property type="entry name" value="Aldo_ket_red"/>
    <property type="match status" value="1"/>
</dbReference>
<evidence type="ECO:0000259" key="7">
    <source>
        <dbReference type="Pfam" id="PF00248"/>
    </source>
</evidence>
<dbReference type="Gene3D" id="3.20.20.100">
    <property type="entry name" value="NADP-dependent oxidoreductase domain"/>
    <property type="match status" value="1"/>
</dbReference>
<proteinExistence type="inferred from homology"/>
<dbReference type="GO" id="GO:0016616">
    <property type="term" value="F:oxidoreductase activity, acting on the CH-OH group of donors, NAD or NADP as acceptor"/>
    <property type="evidence" value="ECO:0007669"/>
    <property type="project" value="UniProtKB-ARBA"/>
</dbReference>
<evidence type="ECO:0000313" key="9">
    <source>
        <dbReference type="Proteomes" id="UP000003987"/>
    </source>
</evidence>
<sequence length="277" mass="31498">MEERKMKYYTLNNDVKIPAIGYGTYLTSPRVTEQEVAQALKVGYRLIDTAQNYGNEREVGAAVRNSGINREEIFVTSKTQTSGYRSTKAGIDTSLKAAGLDYFDLMIIHWPNGNDLDTYRALEDAYHEGKLRAIGLSNFNHQQVQEIINNSEVVPAVDQIETHLLWQQWGMHEYLQEHGILHESWAPLGEGTGHILSNPTLVRIGQQYGKSPAQVMLRFYVQENILAIPKSTNPEHLKANLDIFDFELSDQDIADIQNEDRRQAGGWPSTMLIERNY</sequence>
<dbReference type="PIRSF" id="PIRSF000097">
    <property type="entry name" value="AKR"/>
    <property type="match status" value="1"/>
</dbReference>
<dbReference type="InterPro" id="IPR036812">
    <property type="entry name" value="NAD(P)_OxRdtase_dom_sf"/>
</dbReference>
<feature type="binding site" evidence="5">
    <location>
        <position position="109"/>
    </location>
    <ligand>
        <name>substrate</name>
    </ligand>
</feature>
<keyword evidence="2" id="KW-0521">NADP</keyword>
<dbReference type="Proteomes" id="UP000003987">
    <property type="component" value="Unassembled WGS sequence"/>
</dbReference>
<gene>
    <name evidence="8" type="ORF">HMPREF0501_00128</name>
</gene>
<dbReference type="EMBL" id="GG698802">
    <property type="protein sequence ID" value="EEU30723.1"/>
    <property type="molecule type" value="Genomic_DNA"/>
</dbReference>
<dbReference type="PANTHER" id="PTHR43827:SF3">
    <property type="entry name" value="NADP-DEPENDENT OXIDOREDUCTASE DOMAIN-CONTAINING PROTEIN"/>
    <property type="match status" value="1"/>
</dbReference>
<dbReference type="InterPro" id="IPR023210">
    <property type="entry name" value="NADP_OxRdtase_dom"/>
</dbReference>
<dbReference type="AlphaFoldDB" id="C7XTW2"/>
<comment type="similarity">
    <text evidence="1">Belongs to the aldo/keto reductase family.</text>
</comment>
<dbReference type="HOGENOM" id="CLU_023205_0_1_9"/>
<dbReference type="FunFam" id="3.20.20.100:FF:000015">
    <property type="entry name" value="Oxidoreductase, aldo/keto reductase family"/>
    <property type="match status" value="1"/>
</dbReference>
<dbReference type="InterPro" id="IPR020471">
    <property type="entry name" value="AKR"/>
</dbReference>
<reference evidence="8 9" key="1">
    <citation type="submission" date="2009-06" db="EMBL/GenBank/DDBJ databases">
        <title>The Genome Sequence of Lactobacillus coleohominis strain 101-4-CHN.</title>
        <authorList>
            <consortium name="The Broad Institute Genome Sequencing Platform"/>
            <person name="Ward D."/>
            <person name="Young S.K."/>
            <person name="Zeng Q."/>
            <person name="Koehrsen M."/>
            <person name="Alvarado L."/>
            <person name="Berlin A."/>
            <person name="Borenstein D."/>
            <person name="Chen Z."/>
            <person name="Engels R."/>
            <person name="Freedman E."/>
            <person name="Gellesch M."/>
            <person name="Goldberg J."/>
            <person name="Griggs A."/>
            <person name="Gujja S."/>
            <person name="Heiman D."/>
            <person name="Hepburn T."/>
            <person name="Howarth C."/>
            <person name="Jen D."/>
            <person name="Larson L."/>
            <person name="Lewis B."/>
            <person name="Mehta T."/>
            <person name="Park D."/>
            <person name="Pearson M."/>
            <person name="Roberts A."/>
            <person name="Saif S."/>
            <person name="Shea T."/>
            <person name="Shenoy N."/>
            <person name="Sisk P."/>
            <person name="Stolte C."/>
            <person name="Sykes S."/>
            <person name="Walk T."/>
            <person name="White J."/>
            <person name="Yandava C."/>
            <person name="Liu Y."/>
            <person name="Xu Q."/>
            <person name="Lander E."/>
            <person name="Nusbaum C."/>
            <person name="Galagan J."/>
            <person name="Birren B."/>
        </authorList>
    </citation>
    <scope>NUCLEOTIDE SEQUENCE [LARGE SCALE GENOMIC DNA]</scope>
    <source>
        <strain evidence="8 9">101-4-CHN</strain>
    </source>
</reference>
<evidence type="ECO:0000256" key="4">
    <source>
        <dbReference type="PIRSR" id="PIRSR000097-1"/>
    </source>
</evidence>
<protein>
    <submittedName>
        <fullName evidence="8">Putative morphine 6-dehydrogenase</fullName>
    </submittedName>
</protein>
<dbReference type="PANTHER" id="PTHR43827">
    <property type="entry name" value="2,5-DIKETO-D-GLUCONIC ACID REDUCTASE"/>
    <property type="match status" value="1"/>
</dbReference>